<dbReference type="EMBL" id="CP073581">
    <property type="protein sequence ID" value="QUJ75801.1"/>
    <property type="molecule type" value="Genomic_DNA"/>
</dbReference>
<proteinExistence type="predicted"/>
<protein>
    <recommendedName>
        <fullName evidence="3">Sulfotransferase family protein</fullName>
    </recommendedName>
</protein>
<organism evidence="1 2">
    <name type="scientific">Sulfitobacter albidus</name>
    <dbReference type="NCBI Taxonomy" id="2829501"/>
    <lineage>
        <taxon>Bacteria</taxon>
        <taxon>Pseudomonadati</taxon>
        <taxon>Pseudomonadota</taxon>
        <taxon>Alphaproteobacteria</taxon>
        <taxon>Rhodobacterales</taxon>
        <taxon>Roseobacteraceae</taxon>
        <taxon>Sulfitobacter</taxon>
    </lineage>
</organism>
<accession>A0A975PLW8</accession>
<dbReference type="AlphaFoldDB" id="A0A975PLW8"/>
<reference evidence="1" key="1">
    <citation type="submission" date="2021-04" db="EMBL/GenBank/DDBJ databases">
        <title>Complete genome sequence for Sulfitobacter sp. strain JK7-1.</title>
        <authorList>
            <person name="Park S.-J."/>
        </authorList>
    </citation>
    <scope>NUCLEOTIDE SEQUENCE</scope>
    <source>
        <strain evidence="1">JK7-1</strain>
    </source>
</reference>
<keyword evidence="2" id="KW-1185">Reference proteome</keyword>
<gene>
    <name evidence="1" type="ORF">KDD17_12720</name>
</gene>
<dbReference type="Gene3D" id="3.40.50.300">
    <property type="entry name" value="P-loop containing nucleotide triphosphate hydrolases"/>
    <property type="match status" value="1"/>
</dbReference>
<name>A0A975PLW8_9RHOB</name>
<evidence type="ECO:0008006" key="3">
    <source>
        <dbReference type="Google" id="ProtNLM"/>
    </source>
</evidence>
<dbReference type="SUPFAM" id="SSF52540">
    <property type="entry name" value="P-loop containing nucleoside triphosphate hydrolases"/>
    <property type="match status" value="1"/>
</dbReference>
<dbReference type="KEGG" id="sual:KDD17_12720"/>
<dbReference type="RefSeq" id="WP_212704001.1">
    <property type="nucleotide sequence ID" value="NZ_CP073581.1"/>
</dbReference>
<evidence type="ECO:0000313" key="1">
    <source>
        <dbReference type="EMBL" id="QUJ75801.1"/>
    </source>
</evidence>
<sequence>MRRIIFHAGFHKTGTTSLQQTLRANRQALRPHIRLVLRPGMQALCEAARGYSRSRDALDLGLVKYEAAALAERLESEVADTIFITSEDLSGHMPGRYKIKSYAAAAPDLMRALAIAFRAACPGDDLRFVFTTRAGPVWLRSCYAQHLRATRLDWDEAEYVKRYAPSADHAKVLAAIAAEIPDHPMEVFALEDFADRPLGLAEAVLDLMRVTPTVRTRLRPAPEGLRPAPDADTRAKLLAINRSDLSNAQAKAARLALMRGES</sequence>
<dbReference type="Proteomes" id="UP000683291">
    <property type="component" value="Chromosome 1"/>
</dbReference>
<evidence type="ECO:0000313" key="2">
    <source>
        <dbReference type="Proteomes" id="UP000683291"/>
    </source>
</evidence>
<dbReference type="InterPro" id="IPR027417">
    <property type="entry name" value="P-loop_NTPase"/>
</dbReference>